<evidence type="ECO:0000256" key="3">
    <source>
        <dbReference type="ARBA" id="ARBA00022692"/>
    </source>
</evidence>
<comment type="similarity">
    <text evidence="2">Belongs to the alkaline ceramidase family.</text>
</comment>
<dbReference type="Pfam" id="PF05875">
    <property type="entry name" value="Ceramidase"/>
    <property type="match status" value="1"/>
</dbReference>
<evidence type="ECO:0000256" key="9">
    <source>
        <dbReference type="SAM" id="Phobius"/>
    </source>
</evidence>
<comment type="subcellular location">
    <subcellularLocation>
        <location evidence="1">Membrane</location>
        <topology evidence="1">Multi-pass membrane protein</topology>
    </subcellularLocation>
</comment>
<keyword evidence="7" id="KW-0106">Calcium</keyword>
<dbReference type="InterPro" id="IPR008901">
    <property type="entry name" value="ACER"/>
</dbReference>
<dbReference type="STRING" id="1262450.S3BPP1"/>
<feature type="transmembrane region" description="Helical" evidence="9">
    <location>
        <begin position="102"/>
        <end position="124"/>
    </location>
</feature>
<keyword evidence="4" id="KW-0378">Hydrolase</keyword>
<dbReference type="GO" id="GO:0046872">
    <property type="term" value="F:metal ion binding"/>
    <property type="evidence" value="ECO:0007669"/>
    <property type="project" value="UniProtKB-KW"/>
</dbReference>
<feature type="binding site" evidence="8">
    <location>
        <position position="223"/>
    </location>
    <ligand>
        <name>Zn(2+)</name>
        <dbReference type="ChEBI" id="CHEBI:29105"/>
        <note>catalytic</note>
    </ligand>
</feature>
<feature type="transmembrane region" description="Helical" evidence="9">
    <location>
        <begin position="220"/>
        <end position="240"/>
    </location>
</feature>
<dbReference type="GO" id="GO:0005789">
    <property type="term" value="C:endoplasmic reticulum membrane"/>
    <property type="evidence" value="ECO:0007669"/>
    <property type="project" value="TreeGrafter"/>
</dbReference>
<dbReference type="GO" id="GO:0046514">
    <property type="term" value="P:ceramide catabolic process"/>
    <property type="evidence" value="ECO:0007669"/>
    <property type="project" value="TreeGrafter"/>
</dbReference>
<protein>
    <submittedName>
        <fullName evidence="10">Alkaline phytoceramidase</fullName>
    </submittedName>
</protein>
<evidence type="ECO:0000256" key="2">
    <source>
        <dbReference type="ARBA" id="ARBA00009780"/>
    </source>
</evidence>
<reference evidence="10 11" key="1">
    <citation type="journal article" date="2013" name="BMC Genomics">
        <title>The genome and transcriptome of the pine saprophyte Ophiostoma piceae, and a comparison with the bark beetle-associated pine pathogen Grosmannia clavigera.</title>
        <authorList>
            <person name="Haridas S."/>
            <person name="Wang Y."/>
            <person name="Lim L."/>
            <person name="Massoumi Alamouti S."/>
            <person name="Jackman S."/>
            <person name="Docking R."/>
            <person name="Robertson G."/>
            <person name="Birol I."/>
            <person name="Bohlmann J."/>
            <person name="Breuil C."/>
        </authorList>
    </citation>
    <scope>NUCLEOTIDE SEQUENCE [LARGE SCALE GENOMIC DNA]</scope>
    <source>
        <strain evidence="10 11">UAMH 11346</strain>
    </source>
</reference>
<proteinExistence type="inferred from homology"/>
<comment type="cofactor">
    <cofactor evidence="8">
        <name>Zn(2+)</name>
        <dbReference type="ChEBI" id="CHEBI:29105"/>
    </cofactor>
</comment>
<dbReference type="EMBL" id="KE148169">
    <property type="protein sequence ID" value="EPE03254.1"/>
    <property type="molecule type" value="Genomic_DNA"/>
</dbReference>
<evidence type="ECO:0000256" key="5">
    <source>
        <dbReference type="ARBA" id="ARBA00022989"/>
    </source>
</evidence>
<sequence length="282" mass="32242">MQPSTGLTAQDYNVTEYCAEFVNCLTNLMFLYLGFRGIRDCIRYQHPSVFIVAFIGYIVVGLGSIAFHMTLKYSMQLADELPMIYATCIIGHATFSYKTSRLVSALVGAGLTALAATITVVYYITKDPVFHQLSYGALTVGIVLQSMYTMEYQLRPVLKARVPDTANAIMDKIWRMCLSGIGLFLVGFVLWNIDNVYCGHLRSWRHAVLLPWSVVLEGHGWWHIFTGLGAYYFIVWRMWLQRCLDGTEEFRLKWDSAMTTIPRVVPVTQDRDIETLSKRRRD</sequence>
<feature type="binding site" evidence="7">
    <location>
        <position position="20"/>
    </location>
    <ligand>
        <name>Ca(2+)</name>
        <dbReference type="ChEBI" id="CHEBI:29108"/>
    </ligand>
</feature>
<evidence type="ECO:0000256" key="1">
    <source>
        <dbReference type="ARBA" id="ARBA00004141"/>
    </source>
</evidence>
<feature type="binding site" evidence="8">
    <location>
        <position position="68"/>
    </location>
    <ligand>
        <name>Zn(2+)</name>
        <dbReference type="ChEBI" id="CHEBI:29105"/>
        <note>catalytic</note>
    </ligand>
</feature>
<keyword evidence="3 9" id="KW-0812">Transmembrane</keyword>
<evidence type="ECO:0000313" key="11">
    <source>
        <dbReference type="Proteomes" id="UP000016923"/>
    </source>
</evidence>
<evidence type="ECO:0000313" key="10">
    <source>
        <dbReference type="EMBL" id="EPE03254.1"/>
    </source>
</evidence>
<dbReference type="GO" id="GO:0016811">
    <property type="term" value="F:hydrolase activity, acting on carbon-nitrogen (but not peptide) bonds, in linear amides"/>
    <property type="evidence" value="ECO:0007669"/>
    <property type="project" value="InterPro"/>
</dbReference>
<dbReference type="GO" id="GO:0046513">
    <property type="term" value="P:ceramide biosynthetic process"/>
    <property type="evidence" value="ECO:0007669"/>
    <property type="project" value="TreeGrafter"/>
</dbReference>
<dbReference type="eggNOG" id="KOG2329">
    <property type="taxonomic scope" value="Eukaryota"/>
</dbReference>
<feature type="binding site" evidence="8">
    <location>
        <position position="219"/>
    </location>
    <ligand>
        <name>Zn(2+)</name>
        <dbReference type="ChEBI" id="CHEBI:29105"/>
        <note>catalytic</note>
    </ligand>
</feature>
<organism evidence="10 11">
    <name type="scientific">Ophiostoma piceae (strain UAMH 11346)</name>
    <name type="common">Sap stain fungus</name>
    <dbReference type="NCBI Taxonomy" id="1262450"/>
    <lineage>
        <taxon>Eukaryota</taxon>
        <taxon>Fungi</taxon>
        <taxon>Dikarya</taxon>
        <taxon>Ascomycota</taxon>
        <taxon>Pezizomycotina</taxon>
        <taxon>Sordariomycetes</taxon>
        <taxon>Sordariomycetidae</taxon>
        <taxon>Ophiostomatales</taxon>
        <taxon>Ophiostomataceae</taxon>
        <taxon>Ophiostoma</taxon>
    </lineage>
</organism>
<dbReference type="OMA" id="SIDWCEL"/>
<dbReference type="Proteomes" id="UP000016923">
    <property type="component" value="Unassembled WGS sequence"/>
</dbReference>
<evidence type="ECO:0000256" key="7">
    <source>
        <dbReference type="PIRSR" id="PIRSR608901-1"/>
    </source>
</evidence>
<evidence type="ECO:0000256" key="8">
    <source>
        <dbReference type="PIRSR" id="PIRSR608901-2"/>
    </source>
</evidence>
<feature type="transmembrane region" description="Helical" evidence="9">
    <location>
        <begin position="173"/>
        <end position="193"/>
    </location>
</feature>
<feature type="transmembrane region" description="Helical" evidence="9">
    <location>
        <begin position="14"/>
        <end position="35"/>
    </location>
</feature>
<dbReference type="AlphaFoldDB" id="S3BPP1"/>
<keyword evidence="6 9" id="KW-0472">Membrane</keyword>
<dbReference type="PANTHER" id="PTHR46187">
    <property type="entry name" value="ALKALINE CERAMIDASE 3"/>
    <property type="match status" value="1"/>
</dbReference>
<evidence type="ECO:0000256" key="4">
    <source>
        <dbReference type="ARBA" id="ARBA00022801"/>
    </source>
</evidence>
<feature type="transmembrane region" description="Helical" evidence="9">
    <location>
        <begin position="47"/>
        <end position="67"/>
    </location>
</feature>
<dbReference type="HOGENOM" id="CLU_063293_3_0_1"/>
<dbReference type="OrthoDB" id="187171at2759"/>
<keyword evidence="11" id="KW-1185">Reference proteome</keyword>
<name>S3BPP1_OPHP1</name>
<dbReference type="PANTHER" id="PTHR46187:SF3">
    <property type="entry name" value="ALKALINE CERAMIDASE 3"/>
    <property type="match status" value="1"/>
</dbReference>
<keyword evidence="5 9" id="KW-1133">Transmembrane helix</keyword>
<keyword evidence="8" id="KW-0862">Zinc</keyword>
<gene>
    <name evidence="10" type="ORF">F503_01992</name>
</gene>
<evidence type="ECO:0000256" key="6">
    <source>
        <dbReference type="ARBA" id="ARBA00023136"/>
    </source>
</evidence>
<keyword evidence="7" id="KW-0479">Metal-binding</keyword>
<accession>S3BPP1</accession>
<dbReference type="VEuPathDB" id="FungiDB:F503_01992"/>